<gene>
    <name evidence="3" type="ORF">PXH66_04715</name>
</gene>
<evidence type="ECO:0000256" key="1">
    <source>
        <dbReference type="PROSITE-ProRule" id="PRU01076"/>
    </source>
</evidence>
<accession>A0AAF0CQD5</accession>
<dbReference type="InterPro" id="IPR035644">
    <property type="entry name" value="MraZ_C"/>
</dbReference>
<dbReference type="PROSITE" id="PS51740">
    <property type="entry name" value="SPOVT_ABRB"/>
    <property type="match status" value="1"/>
</dbReference>
<dbReference type="KEGG" id="slom:PXH66_04715"/>
<dbReference type="InterPro" id="IPR038619">
    <property type="entry name" value="MraZ_sf"/>
</dbReference>
<keyword evidence="4" id="KW-1185">Reference proteome</keyword>
<evidence type="ECO:0000259" key="2">
    <source>
        <dbReference type="PROSITE" id="PS51740"/>
    </source>
</evidence>
<dbReference type="CDD" id="cd16321">
    <property type="entry name" value="MraZ_C"/>
    <property type="match status" value="1"/>
</dbReference>
<organism evidence="3 4">
    <name type="scientific">Synoicihabitans lomoniglobus</name>
    <dbReference type="NCBI Taxonomy" id="2909285"/>
    <lineage>
        <taxon>Bacteria</taxon>
        <taxon>Pseudomonadati</taxon>
        <taxon>Verrucomicrobiota</taxon>
        <taxon>Opitutia</taxon>
        <taxon>Opitutales</taxon>
        <taxon>Opitutaceae</taxon>
        <taxon>Synoicihabitans</taxon>
    </lineage>
</organism>
<dbReference type="Pfam" id="PF02381">
    <property type="entry name" value="MraZ"/>
    <property type="match status" value="1"/>
</dbReference>
<evidence type="ECO:0000313" key="4">
    <source>
        <dbReference type="Proteomes" id="UP001218638"/>
    </source>
</evidence>
<dbReference type="Proteomes" id="UP001218638">
    <property type="component" value="Chromosome"/>
</dbReference>
<feature type="domain" description="SpoVT-AbrB" evidence="2">
    <location>
        <begin position="35"/>
        <end position="81"/>
    </location>
</feature>
<dbReference type="Gene3D" id="3.40.1550.20">
    <property type="entry name" value="Transcriptional regulator MraZ domain"/>
    <property type="match status" value="1"/>
</dbReference>
<dbReference type="InterPro" id="IPR020603">
    <property type="entry name" value="MraZ_dom"/>
</dbReference>
<proteinExistence type="predicted"/>
<dbReference type="AlphaFoldDB" id="A0AAF0CQD5"/>
<dbReference type="RefSeq" id="WP_330932244.1">
    <property type="nucleotide sequence ID" value="NZ_CP119075.1"/>
</dbReference>
<dbReference type="GO" id="GO:0003677">
    <property type="term" value="F:DNA binding"/>
    <property type="evidence" value="ECO:0007669"/>
    <property type="project" value="UniProtKB-UniRule"/>
</dbReference>
<evidence type="ECO:0000313" key="3">
    <source>
        <dbReference type="EMBL" id="WED66146.1"/>
    </source>
</evidence>
<protein>
    <submittedName>
        <fullName evidence="3">Division/cell wall cluster transcriptional repressor MraZ</fullName>
    </submittedName>
</protein>
<dbReference type="EMBL" id="CP119075">
    <property type="protein sequence ID" value="WED66146.1"/>
    <property type="molecule type" value="Genomic_DNA"/>
</dbReference>
<dbReference type="SUPFAM" id="SSF89447">
    <property type="entry name" value="AbrB/MazE/MraZ-like"/>
    <property type="match status" value="1"/>
</dbReference>
<dbReference type="InterPro" id="IPR037914">
    <property type="entry name" value="SpoVT-AbrB_sf"/>
</dbReference>
<dbReference type="InterPro" id="IPR007159">
    <property type="entry name" value="SpoVT-AbrB_dom"/>
</dbReference>
<keyword evidence="1" id="KW-0238">DNA-binding</keyword>
<reference evidence="3" key="1">
    <citation type="submission" date="2023-03" db="EMBL/GenBank/DDBJ databases">
        <title>Lomoglobus Profundus gen. nov., sp. nov., a novel member of the phylum Verrucomicrobia, isolated from deep-marine sediment of South China Sea.</title>
        <authorList>
            <person name="Ahmad T."/>
            <person name="Ishaq S.E."/>
            <person name="Wang F."/>
        </authorList>
    </citation>
    <scope>NUCLEOTIDE SEQUENCE</scope>
    <source>
        <strain evidence="3">LMO-M01</strain>
    </source>
</reference>
<sequence length="103" mass="11462">MLPPVEADKLYDKFAEVPLSDVEAQDEISAFMASTQAFKFDSQGRIALVESLFHHAELKGPKEEVVLVGGFNKFNLYSPARWAIAEQKSTPSSQGNVMRRFGI</sequence>
<name>A0AAF0CQD5_9BACT</name>